<proteinExistence type="predicted"/>
<keyword evidence="1" id="KW-1133">Transmembrane helix</keyword>
<name>A0A1A7YW16_9TELE</name>
<dbReference type="EMBL" id="HADX01012134">
    <property type="protein sequence ID" value="SBP34366.1"/>
    <property type="molecule type" value="Transcribed_RNA"/>
</dbReference>
<sequence>MFKDLPKWNIRFSAVYAFGIWTMFGSYAYFRYTGRYQDVPAPVEEEPDTSNKIVYESAHYKSVTIYKKDFVPYSTRLYNLIKSFSEGTGPGPGQGDK</sequence>
<reference evidence="2" key="2">
    <citation type="submission" date="2016-06" db="EMBL/GenBank/DDBJ databases">
        <title>The genome of a short-lived fish provides insights into sex chromosome evolution and the genetic control of aging.</title>
        <authorList>
            <person name="Reichwald K."/>
            <person name="Felder M."/>
            <person name="Petzold A."/>
            <person name="Koch P."/>
            <person name="Groth M."/>
            <person name="Platzer M."/>
        </authorList>
    </citation>
    <scope>NUCLEOTIDE SEQUENCE</scope>
    <source>
        <tissue evidence="2">Brain</tissue>
    </source>
</reference>
<evidence type="ECO:0000256" key="1">
    <source>
        <dbReference type="SAM" id="Phobius"/>
    </source>
</evidence>
<evidence type="ECO:0000313" key="2">
    <source>
        <dbReference type="EMBL" id="SBP34366.1"/>
    </source>
</evidence>
<accession>A0A1A7YW16</accession>
<protein>
    <submittedName>
        <fullName evidence="2">Long intergenic non-protein coding RNA 493</fullName>
    </submittedName>
</protein>
<dbReference type="PANTHER" id="PTHR40386">
    <property type="entry name" value="SMALL INTEGRAL MEMBRANE PROTEIN 26"/>
    <property type="match status" value="1"/>
</dbReference>
<dbReference type="PANTHER" id="PTHR40386:SF1">
    <property type="entry name" value="SMALL INTEGRAL MEMBRANE PROTEIN 26"/>
    <property type="match status" value="1"/>
</dbReference>
<reference evidence="2" key="1">
    <citation type="submission" date="2016-05" db="EMBL/GenBank/DDBJ databases">
        <authorList>
            <person name="Lavstsen T."/>
            <person name="Jespersen J.S."/>
        </authorList>
    </citation>
    <scope>NUCLEOTIDE SEQUENCE</scope>
    <source>
        <tissue evidence="2">Brain</tissue>
    </source>
</reference>
<feature type="transmembrane region" description="Helical" evidence="1">
    <location>
        <begin position="12"/>
        <end position="30"/>
    </location>
</feature>
<dbReference type="EMBL" id="HADW01008876">
    <property type="protein sequence ID" value="SBP10276.1"/>
    <property type="molecule type" value="Transcribed_RNA"/>
</dbReference>
<keyword evidence="1" id="KW-0812">Transmembrane</keyword>
<gene>
    <name evidence="2" type="primary">LINC00493</name>
</gene>
<dbReference type="AlphaFoldDB" id="A0A1A7YW16"/>
<keyword evidence="1" id="KW-0472">Membrane</keyword>
<dbReference type="InterPro" id="IPR038831">
    <property type="entry name" value="SMIM26"/>
</dbReference>
<organism evidence="2">
    <name type="scientific">Iconisemion striatum</name>
    <dbReference type="NCBI Taxonomy" id="60296"/>
    <lineage>
        <taxon>Eukaryota</taxon>
        <taxon>Metazoa</taxon>
        <taxon>Chordata</taxon>
        <taxon>Craniata</taxon>
        <taxon>Vertebrata</taxon>
        <taxon>Euteleostomi</taxon>
        <taxon>Actinopterygii</taxon>
        <taxon>Neopterygii</taxon>
        <taxon>Teleostei</taxon>
        <taxon>Neoteleostei</taxon>
        <taxon>Acanthomorphata</taxon>
        <taxon>Ovalentaria</taxon>
        <taxon>Atherinomorphae</taxon>
        <taxon>Cyprinodontiformes</taxon>
        <taxon>Nothobranchiidae</taxon>
        <taxon>Iconisemion</taxon>
    </lineage>
</organism>